<keyword evidence="5" id="KW-0539">Nucleus</keyword>
<dbReference type="Pfam" id="PF08591">
    <property type="entry name" value="RNR_inhib"/>
    <property type="match status" value="1"/>
</dbReference>
<evidence type="ECO:0000256" key="5">
    <source>
        <dbReference type="ARBA" id="ARBA00023242"/>
    </source>
</evidence>
<dbReference type="GO" id="GO:0008104">
    <property type="term" value="P:intracellular protein localization"/>
    <property type="evidence" value="ECO:0007669"/>
    <property type="project" value="TreeGrafter"/>
</dbReference>
<dbReference type="PANTHER" id="PTHR28081">
    <property type="entry name" value="DAMAGE-REGULATED IMPORT FACILITATOR 1-RELATED"/>
    <property type="match status" value="1"/>
</dbReference>
<protein>
    <submittedName>
        <fullName evidence="7">Uncharacterized protein</fullName>
    </submittedName>
</protein>
<feature type="region of interest" description="Disordered" evidence="6">
    <location>
        <begin position="19"/>
        <end position="38"/>
    </location>
</feature>
<dbReference type="InterPro" id="IPR013900">
    <property type="entry name" value="RNR_inhibitor"/>
</dbReference>
<feature type="compositionally biased region" description="Basic and acidic residues" evidence="6">
    <location>
        <begin position="80"/>
        <end position="92"/>
    </location>
</feature>
<keyword evidence="8" id="KW-1185">Reference proteome</keyword>
<evidence type="ECO:0000256" key="6">
    <source>
        <dbReference type="SAM" id="MobiDB-lite"/>
    </source>
</evidence>
<evidence type="ECO:0000256" key="3">
    <source>
        <dbReference type="ARBA" id="ARBA00005459"/>
    </source>
</evidence>
<comment type="subcellular location">
    <subcellularLocation>
        <location evidence="2">Cytoplasm</location>
    </subcellularLocation>
    <subcellularLocation>
        <location evidence="1">Nucleus</location>
    </subcellularLocation>
</comment>
<proteinExistence type="inferred from homology"/>
<evidence type="ECO:0000256" key="4">
    <source>
        <dbReference type="ARBA" id="ARBA00022490"/>
    </source>
</evidence>
<accession>A0A1V6SUH0</accession>
<dbReference type="Proteomes" id="UP000191285">
    <property type="component" value="Unassembled WGS sequence"/>
</dbReference>
<dbReference type="PANTHER" id="PTHR28081:SF1">
    <property type="entry name" value="DAMAGE-REGULATED IMPORT FACILITATOR 1"/>
    <property type="match status" value="1"/>
</dbReference>
<dbReference type="GO" id="GO:0005634">
    <property type="term" value="C:nucleus"/>
    <property type="evidence" value="ECO:0007669"/>
    <property type="project" value="UniProtKB-SubCell"/>
</dbReference>
<gene>
    <name evidence="7" type="ORF">PENSTE_c020G00737</name>
</gene>
<name>A0A1V6SUH0_9EURO</name>
<dbReference type="AlphaFoldDB" id="A0A1V6SUH0"/>
<feature type="compositionally biased region" description="Polar residues" evidence="6">
    <location>
        <begin position="141"/>
        <end position="161"/>
    </location>
</feature>
<evidence type="ECO:0000313" key="8">
    <source>
        <dbReference type="Proteomes" id="UP000191285"/>
    </source>
</evidence>
<evidence type="ECO:0000256" key="2">
    <source>
        <dbReference type="ARBA" id="ARBA00004496"/>
    </source>
</evidence>
<dbReference type="GO" id="GO:1990846">
    <property type="term" value="F:ribonucleoside-diphosphate reductase inhibitor activity"/>
    <property type="evidence" value="ECO:0007669"/>
    <property type="project" value="TreeGrafter"/>
</dbReference>
<comment type="similarity">
    <text evidence="3">Belongs to the DIF1/spd1 family.</text>
</comment>
<feature type="region of interest" description="Disordered" evidence="6">
    <location>
        <begin position="134"/>
        <end position="161"/>
    </location>
</feature>
<feature type="region of interest" description="Disordered" evidence="6">
    <location>
        <begin position="80"/>
        <end position="108"/>
    </location>
</feature>
<reference evidence="8" key="1">
    <citation type="journal article" date="2017" name="Nat. Microbiol.">
        <title>Global analysis of biosynthetic gene clusters reveals vast potential of secondary metabolite production in Penicillium species.</title>
        <authorList>
            <person name="Nielsen J.C."/>
            <person name="Grijseels S."/>
            <person name="Prigent S."/>
            <person name="Ji B."/>
            <person name="Dainat J."/>
            <person name="Nielsen K.F."/>
            <person name="Frisvad J.C."/>
            <person name="Workman M."/>
            <person name="Nielsen J."/>
        </authorList>
    </citation>
    <scope>NUCLEOTIDE SEQUENCE [LARGE SCALE GENOMIC DNA]</scope>
    <source>
        <strain evidence="8">IBT 24891</strain>
    </source>
</reference>
<sequence>MSISNDALSKRRRFQPAITSYFSSQQAEPQQPTTVNGNAVSHNHYAAATFSPTPVVPEKVQSSLLSVGMRVRKSVADGYRTEQSLKQEKEKALAPPVAVKPSTAQTQSGSSYSYAELAPFSGISKSYDHIVTDEGDDYSLPPSSQDSIISTDSFHSTNPQKRTFNSDDIFTGWDDESAGFGHGAPAGRHILAPGLGQQRRRMLARQQSSQSHMDLDDFEEAAFLRRREEVDADFARMDYP</sequence>
<comment type="caution">
    <text evidence="7">The sequence shown here is derived from an EMBL/GenBank/DDBJ whole genome shotgun (WGS) entry which is preliminary data.</text>
</comment>
<keyword evidence="4" id="KW-0963">Cytoplasm</keyword>
<dbReference type="EMBL" id="MLKD01000020">
    <property type="protein sequence ID" value="OQE17667.1"/>
    <property type="molecule type" value="Genomic_DNA"/>
</dbReference>
<evidence type="ECO:0000313" key="7">
    <source>
        <dbReference type="EMBL" id="OQE17667.1"/>
    </source>
</evidence>
<dbReference type="GO" id="GO:0005737">
    <property type="term" value="C:cytoplasm"/>
    <property type="evidence" value="ECO:0007669"/>
    <property type="project" value="UniProtKB-SubCell"/>
</dbReference>
<organism evidence="7 8">
    <name type="scientific">Penicillium steckii</name>
    <dbReference type="NCBI Taxonomy" id="303698"/>
    <lineage>
        <taxon>Eukaryota</taxon>
        <taxon>Fungi</taxon>
        <taxon>Dikarya</taxon>
        <taxon>Ascomycota</taxon>
        <taxon>Pezizomycotina</taxon>
        <taxon>Eurotiomycetes</taxon>
        <taxon>Eurotiomycetidae</taxon>
        <taxon>Eurotiales</taxon>
        <taxon>Aspergillaceae</taxon>
        <taxon>Penicillium</taxon>
    </lineage>
</organism>
<evidence type="ECO:0000256" key="1">
    <source>
        <dbReference type="ARBA" id="ARBA00004123"/>
    </source>
</evidence>
<dbReference type="OrthoDB" id="4072855at2759"/>